<reference evidence="2 3" key="1">
    <citation type="submission" date="2015-01" db="EMBL/GenBank/DDBJ databases">
        <title>Evolution of Trichinella species and genotypes.</title>
        <authorList>
            <person name="Korhonen P.K."/>
            <person name="Edoardo P."/>
            <person name="Giuseppe L.R."/>
            <person name="Gasser R.B."/>
        </authorList>
    </citation>
    <scope>NUCLEOTIDE SEQUENCE [LARGE SCALE GENOMIC DNA]</scope>
    <source>
        <strain evidence="2">ISS1980</strain>
    </source>
</reference>
<dbReference type="AlphaFoldDB" id="A0A0V1MA92"/>
<dbReference type="OrthoDB" id="5914612at2759"/>
<evidence type="ECO:0000313" key="3">
    <source>
        <dbReference type="Proteomes" id="UP000054843"/>
    </source>
</evidence>
<sequence>MLGLGLDRRCSIFVYSTSSEFDVRLAERDFRCVDLTNGGCGEQHLRYHDGLFRQASTTLHQSAACFLIGSHVLQELFCFRASHQPEFDCKLALLRAFNGPPPHANSNLQTTFEMCQTNQVKCFILIWMIMGSFICLVDFCIVLQQFKDSTIIFAVINHSEFPCDSIKNSDEIMQYMAVNIDIGYGENRDYLITVQLVVYGGVLLMVGCAILHVKKAFQGTWSICEMFGVLLITTSHLLALFTIRMGKIFISCAKDPNYDLLIATAVGSILLSLGNAMSLFYQSTKKATISNSTKKAIDDHRLKIHIP</sequence>
<feature type="transmembrane region" description="Helical" evidence="1">
    <location>
        <begin position="124"/>
        <end position="143"/>
    </location>
</feature>
<dbReference type="EMBL" id="JYDO01000155">
    <property type="protein sequence ID" value="KRZ68760.1"/>
    <property type="molecule type" value="Genomic_DNA"/>
</dbReference>
<feature type="transmembrane region" description="Helical" evidence="1">
    <location>
        <begin position="219"/>
        <end position="239"/>
    </location>
</feature>
<feature type="transmembrane region" description="Helical" evidence="1">
    <location>
        <begin position="260"/>
        <end position="281"/>
    </location>
</feature>
<dbReference type="Proteomes" id="UP000054843">
    <property type="component" value="Unassembled WGS sequence"/>
</dbReference>
<evidence type="ECO:0000313" key="2">
    <source>
        <dbReference type="EMBL" id="KRZ68760.1"/>
    </source>
</evidence>
<keyword evidence="1" id="KW-1133">Transmembrane helix</keyword>
<protein>
    <submittedName>
        <fullName evidence="2">Uncharacterized protein</fullName>
    </submittedName>
</protein>
<name>A0A0V1MA92_9BILA</name>
<keyword evidence="1" id="KW-0472">Membrane</keyword>
<comment type="caution">
    <text evidence="2">The sequence shown here is derived from an EMBL/GenBank/DDBJ whole genome shotgun (WGS) entry which is preliminary data.</text>
</comment>
<gene>
    <name evidence="2" type="ORF">T10_11099</name>
</gene>
<keyword evidence="1" id="KW-0812">Transmembrane</keyword>
<organism evidence="2 3">
    <name type="scientific">Trichinella papuae</name>
    <dbReference type="NCBI Taxonomy" id="268474"/>
    <lineage>
        <taxon>Eukaryota</taxon>
        <taxon>Metazoa</taxon>
        <taxon>Ecdysozoa</taxon>
        <taxon>Nematoda</taxon>
        <taxon>Enoplea</taxon>
        <taxon>Dorylaimia</taxon>
        <taxon>Trichinellida</taxon>
        <taxon>Trichinellidae</taxon>
        <taxon>Trichinella</taxon>
    </lineage>
</organism>
<feature type="transmembrane region" description="Helical" evidence="1">
    <location>
        <begin position="190"/>
        <end position="213"/>
    </location>
</feature>
<proteinExistence type="predicted"/>
<accession>A0A0V1MA92</accession>
<evidence type="ECO:0000256" key="1">
    <source>
        <dbReference type="SAM" id="Phobius"/>
    </source>
</evidence>
<keyword evidence="3" id="KW-1185">Reference proteome</keyword>